<reference evidence="8 9" key="1">
    <citation type="journal article" date="2014" name="ISME J.">
        <title>Candidatus Competibacter-lineage genomes retrieved from metagenomes reveal functional metabolic diversity.</title>
        <authorList>
            <person name="McIlroy S.J."/>
            <person name="Albertsen M."/>
            <person name="Andresen E.K."/>
            <person name="Saunders A.M."/>
            <person name="Kristiansen R."/>
            <person name="Stokholm-Bjerregaard M."/>
            <person name="Nielsen K.L."/>
            <person name="Nielsen P.H."/>
        </authorList>
    </citation>
    <scope>NUCLEOTIDE SEQUENCE [LARGE SCALE GENOMIC DNA]</scope>
    <source>
        <strain evidence="8 9">Run_B_J11</strain>
    </source>
</reference>
<keyword evidence="9" id="KW-1185">Reference proteome</keyword>
<dbReference type="InterPro" id="IPR004408">
    <property type="entry name" value="Biotin_CoA_COase_ligase"/>
</dbReference>
<keyword evidence="3" id="KW-0067">ATP-binding</keyword>
<dbReference type="CDD" id="cd16442">
    <property type="entry name" value="BPL"/>
    <property type="match status" value="1"/>
</dbReference>
<keyword evidence="4" id="KW-0092">Biotin</keyword>
<feature type="domain" description="BPL/LPL catalytic" evidence="7">
    <location>
        <begin position="24"/>
        <end position="203"/>
    </location>
</feature>
<evidence type="ECO:0000256" key="3">
    <source>
        <dbReference type="ARBA" id="ARBA00022840"/>
    </source>
</evidence>
<evidence type="ECO:0000256" key="5">
    <source>
        <dbReference type="ARBA" id="ARBA00024227"/>
    </source>
</evidence>
<dbReference type="GO" id="GO:0005737">
    <property type="term" value="C:cytoplasm"/>
    <property type="evidence" value="ECO:0007669"/>
    <property type="project" value="TreeGrafter"/>
</dbReference>
<dbReference type="RefSeq" id="WP_051497509.1">
    <property type="nucleotide sequence ID" value="NZ_CBTK010000077.1"/>
</dbReference>
<dbReference type="Gene3D" id="2.30.30.100">
    <property type="match status" value="1"/>
</dbReference>
<dbReference type="AlphaFoldDB" id="A0A7U7GAD1"/>
<dbReference type="Gene3D" id="3.30.930.10">
    <property type="entry name" value="Bira Bifunctional Protein, Domain 2"/>
    <property type="match status" value="1"/>
</dbReference>
<dbReference type="EC" id="6.3.4.15" evidence="5"/>
<dbReference type="NCBIfam" id="TIGR00121">
    <property type="entry name" value="birA_ligase"/>
    <property type="match status" value="1"/>
</dbReference>
<organism evidence="8 9">
    <name type="scientific">Candidatus Contendobacter odensis Run_B_J11</name>
    <dbReference type="NCBI Taxonomy" id="1400861"/>
    <lineage>
        <taxon>Bacteria</taxon>
        <taxon>Pseudomonadati</taxon>
        <taxon>Pseudomonadota</taxon>
        <taxon>Gammaproteobacteria</taxon>
        <taxon>Candidatus Competibacteraceae</taxon>
        <taxon>Candidatus Contendibacter</taxon>
    </lineage>
</organism>
<name>A0A7U7GAD1_9GAMM</name>
<evidence type="ECO:0000256" key="1">
    <source>
        <dbReference type="ARBA" id="ARBA00022598"/>
    </source>
</evidence>
<dbReference type="InterPro" id="IPR004143">
    <property type="entry name" value="BPL_LPL_catalytic"/>
</dbReference>
<comment type="catalytic activity">
    <reaction evidence="6">
        <text>biotin + L-lysyl-[protein] + ATP = N(6)-biotinyl-L-lysyl-[protein] + AMP + diphosphate + H(+)</text>
        <dbReference type="Rhea" id="RHEA:11756"/>
        <dbReference type="Rhea" id="RHEA-COMP:9752"/>
        <dbReference type="Rhea" id="RHEA-COMP:10505"/>
        <dbReference type="ChEBI" id="CHEBI:15378"/>
        <dbReference type="ChEBI" id="CHEBI:29969"/>
        <dbReference type="ChEBI" id="CHEBI:30616"/>
        <dbReference type="ChEBI" id="CHEBI:33019"/>
        <dbReference type="ChEBI" id="CHEBI:57586"/>
        <dbReference type="ChEBI" id="CHEBI:83144"/>
        <dbReference type="ChEBI" id="CHEBI:456215"/>
        <dbReference type="EC" id="6.3.4.15"/>
    </reaction>
</comment>
<proteinExistence type="predicted"/>
<evidence type="ECO:0000256" key="4">
    <source>
        <dbReference type="ARBA" id="ARBA00023267"/>
    </source>
</evidence>
<dbReference type="Proteomes" id="UP000019184">
    <property type="component" value="Unassembled WGS sequence"/>
</dbReference>
<keyword evidence="2" id="KW-0547">Nucleotide-binding</keyword>
<dbReference type="Pfam" id="PF02237">
    <property type="entry name" value="BPL_C"/>
    <property type="match status" value="1"/>
</dbReference>
<dbReference type="InterPro" id="IPR008988">
    <property type="entry name" value="Transcriptional_repressor_C"/>
</dbReference>
<dbReference type="SUPFAM" id="SSF50037">
    <property type="entry name" value="C-terminal domain of transcriptional repressors"/>
    <property type="match status" value="1"/>
</dbReference>
<evidence type="ECO:0000259" key="7">
    <source>
        <dbReference type="PROSITE" id="PS51733"/>
    </source>
</evidence>
<dbReference type="SUPFAM" id="SSF55681">
    <property type="entry name" value="Class II aaRS and biotin synthetases"/>
    <property type="match status" value="1"/>
</dbReference>
<dbReference type="InterPro" id="IPR003142">
    <property type="entry name" value="BPL_C"/>
</dbReference>
<accession>A0A7U7GAD1</accession>
<evidence type="ECO:0000313" key="8">
    <source>
        <dbReference type="EMBL" id="CDH44446.1"/>
    </source>
</evidence>
<dbReference type="PROSITE" id="PS51733">
    <property type="entry name" value="BPL_LPL_CATALYTIC"/>
    <property type="match status" value="1"/>
</dbReference>
<evidence type="ECO:0000256" key="6">
    <source>
        <dbReference type="ARBA" id="ARBA00047846"/>
    </source>
</evidence>
<dbReference type="EMBL" id="CBTK010000077">
    <property type="protein sequence ID" value="CDH44446.1"/>
    <property type="molecule type" value="Genomic_DNA"/>
</dbReference>
<evidence type="ECO:0000313" key="9">
    <source>
        <dbReference type="Proteomes" id="UP000019184"/>
    </source>
</evidence>
<dbReference type="OrthoDB" id="9807064at2"/>
<protein>
    <recommendedName>
        <fullName evidence="5">biotin--[biotin carboxyl-carrier protein] ligase</fullName>
        <ecNumber evidence="5">6.3.4.15</ecNumber>
    </recommendedName>
</protein>
<comment type="caution">
    <text evidence="8">The sequence shown here is derived from an EMBL/GenBank/DDBJ whole genome shotgun (WGS) entry which is preliminary data.</text>
</comment>
<dbReference type="GO" id="GO:0005524">
    <property type="term" value="F:ATP binding"/>
    <property type="evidence" value="ECO:0007669"/>
    <property type="project" value="UniProtKB-KW"/>
</dbReference>
<gene>
    <name evidence="8" type="ORF">BN874_1680022</name>
</gene>
<dbReference type="InterPro" id="IPR045864">
    <property type="entry name" value="aa-tRNA-synth_II/BPL/LPL"/>
</dbReference>
<evidence type="ECO:0000256" key="2">
    <source>
        <dbReference type="ARBA" id="ARBA00022741"/>
    </source>
</evidence>
<dbReference type="GO" id="GO:0004077">
    <property type="term" value="F:biotin--[biotin carboxyl-carrier protein] ligase activity"/>
    <property type="evidence" value="ECO:0007669"/>
    <property type="project" value="UniProtKB-EC"/>
</dbReference>
<dbReference type="Pfam" id="PF03099">
    <property type="entry name" value="BPL_LplA_LipB"/>
    <property type="match status" value="1"/>
</dbReference>
<dbReference type="PANTHER" id="PTHR12835">
    <property type="entry name" value="BIOTIN PROTEIN LIGASE"/>
    <property type="match status" value="1"/>
</dbReference>
<dbReference type="PANTHER" id="PTHR12835:SF5">
    <property type="entry name" value="BIOTIN--PROTEIN LIGASE"/>
    <property type="match status" value="1"/>
</dbReference>
<sequence length="270" mass="28745">MDVMLELLDRDCIVAGLTDAARAGLSQLEVYPVLDSTNSYLLSKVHEDWPSGSVCLAEQQQAGRGRQGRSWLSPFAAGLAGSLLWRFPVSAAALSGLSLATGIAVARTLRQIGVTEVGLKWPNDVWWRGRKLGGILLESGGKAGAFYVVAGVGLNVALPKSQAIAIDQPWVDLAEILGVDRLSRNSLAALLISELIETFARFQHSGFTDLAAEWACFDRVAGQPVRLNLPNTPVIGTARGVDATGALLLETADGRITPYIGGEISLRIAR</sequence>
<keyword evidence="1 8" id="KW-0436">Ligase</keyword>